<dbReference type="Gene3D" id="3.40.225.10">
    <property type="entry name" value="Class II aldolase/adducin N-terminal domain"/>
    <property type="match status" value="1"/>
</dbReference>
<evidence type="ECO:0000256" key="3">
    <source>
        <dbReference type="SAM" id="MobiDB-lite"/>
    </source>
</evidence>
<evidence type="ECO:0000256" key="1">
    <source>
        <dbReference type="ARBA" id="ARBA00022723"/>
    </source>
</evidence>
<dbReference type="InterPro" id="IPR050197">
    <property type="entry name" value="Aldolase_class_II_sugar_metab"/>
</dbReference>
<evidence type="ECO:0000259" key="4">
    <source>
        <dbReference type="Pfam" id="PF00596"/>
    </source>
</evidence>
<accession>A0A2T0RVW8</accession>
<gene>
    <name evidence="5" type="ORF">CLV78_102524</name>
</gene>
<feature type="region of interest" description="Disordered" evidence="3">
    <location>
        <begin position="110"/>
        <end position="146"/>
    </location>
</feature>
<keyword evidence="2" id="KW-0456">Lyase</keyword>
<dbReference type="GO" id="GO:0016832">
    <property type="term" value="F:aldehyde-lyase activity"/>
    <property type="evidence" value="ECO:0007669"/>
    <property type="project" value="TreeGrafter"/>
</dbReference>
<keyword evidence="1" id="KW-0479">Metal-binding</keyword>
<dbReference type="GO" id="GO:0019323">
    <property type="term" value="P:pentose catabolic process"/>
    <property type="evidence" value="ECO:0007669"/>
    <property type="project" value="TreeGrafter"/>
</dbReference>
<dbReference type="Pfam" id="PF00596">
    <property type="entry name" value="Aldolase_II"/>
    <property type="match status" value="1"/>
</dbReference>
<comment type="caution">
    <text evidence="5">The sequence shown here is derived from an EMBL/GenBank/DDBJ whole genome shotgun (WGS) entry which is preliminary data.</text>
</comment>
<sequence length="146" mass="15828">MHNRHPARPLATPTESCFGRVDPARLSVRDGAQRRVHGDKPTKEVALHATFYETRPARTGTVVHLHSTHSVALSMLPDTDPDNMIPLLTAYGIMKLGKVKLLPHFMPGDPAMGGAGGQAQRSRAGPSRTGGRWQGHRGRLLCDGRA</sequence>
<dbReference type="PANTHER" id="PTHR22789">
    <property type="entry name" value="FUCULOSE PHOSPHATE ALDOLASE"/>
    <property type="match status" value="1"/>
</dbReference>
<evidence type="ECO:0000313" key="5">
    <source>
        <dbReference type="EMBL" id="PRY25346.1"/>
    </source>
</evidence>
<feature type="domain" description="Class II aldolase/adducin N-terminal" evidence="4">
    <location>
        <begin position="10"/>
        <end position="113"/>
    </location>
</feature>
<dbReference type="InterPro" id="IPR036409">
    <property type="entry name" value="Aldolase_II/adducin_N_sf"/>
</dbReference>
<dbReference type="SUPFAM" id="SSF53639">
    <property type="entry name" value="AraD/HMP-PK domain-like"/>
    <property type="match status" value="1"/>
</dbReference>
<dbReference type="EMBL" id="PVTD01000002">
    <property type="protein sequence ID" value="PRY25346.1"/>
    <property type="molecule type" value="Genomic_DNA"/>
</dbReference>
<dbReference type="PANTHER" id="PTHR22789:SF0">
    <property type="entry name" value="3-OXO-TETRONATE 4-PHOSPHATE DECARBOXYLASE-RELATED"/>
    <property type="match status" value="1"/>
</dbReference>
<proteinExistence type="predicted"/>
<keyword evidence="6" id="KW-1185">Reference proteome</keyword>
<evidence type="ECO:0000313" key="6">
    <source>
        <dbReference type="Proteomes" id="UP000239480"/>
    </source>
</evidence>
<dbReference type="Proteomes" id="UP000239480">
    <property type="component" value="Unassembled WGS sequence"/>
</dbReference>
<name>A0A2T0RVW8_9RHOB</name>
<dbReference type="InterPro" id="IPR001303">
    <property type="entry name" value="Aldolase_II/adducin_N"/>
</dbReference>
<protein>
    <submittedName>
        <fullName evidence="5">Class II aldolase/adducin N-terminal domain-containing protein</fullName>
    </submittedName>
</protein>
<reference evidence="5 6" key="1">
    <citation type="submission" date="2018-03" db="EMBL/GenBank/DDBJ databases">
        <title>Genomic Encyclopedia of Archaeal and Bacterial Type Strains, Phase II (KMG-II): from individual species to whole genera.</title>
        <authorList>
            <person name="Goeker M."/>
        </authorList>
    </citation>
    <scope>NUCLEOTIDE SEQUENCE [LARGE SCALE GENOMIC DNA]</scope>
    <source>
        <strain evidence="5 6">DSM 29328</strain>
    </source>
</reference>
<organism evidence="5 6">
    <name type="scientific">Aliiruegeria haliotis</name>
    <dbReference type="NCBI Taxonomy" id="1280846"/>
    <lineage>
        <taxon>Bacteria</taxon>
        <taxon>Pseudomonadati</taxon>
        <taxon>Pseudomonadota</taxon>
        <taxon>Alphaproteobacteria</taxon>
        <taxon>Rhodobacterales</taxon>
        <taxon>Roseobacteraceae</taxon>
        <taxon>Aliiruegeria</taxon>
    </lineage>
</organism>
<evidence type="ECO:0000256" key="2">
    <source>
        <dbReference type="ARBA" id="ARBA00023239"/>
    </source>
</evidence>
<dbReference type="AlphaFoldDB" id="A0A2T0RVW8"/>
<dbReference type="GO" id="GO:0005829">
    <property type="term" value="C:cytosol"/>
    <property type="evidence" value="ECO:0007669"/>
    <property type="project" value="TreeGrafter"/>
</dbReference>
<dbReference type="GO" id="GO:0046872">
    <property type="term" value="F:metal ion binding"/>
    <property type="evidence" value="ECO:0007669"/>
    <property type="project" value="UniProtKB-KW"/>
</dbReference>